<evidence type="ECO:0000259" key="12">
    <source>
        <dbReference type="PROSITE" id="PS50893"/>
    </source>
</evidence>
<keyword evidence="15" id="KW-1185">Reference proteome</keyword>
<keyword evidence="6 14" id="KW-0067">ATP-binding</keyword>
<dbReference type="GO" id="GO:0005886">
    <property type="term" value="C:plasma membrane"/>
    <property type="evidence" value="ECO:0007669"/>
    <property type="project" value="UniProtKB-SubCell"/>
</dbReference>
<dbReference type="EMBL" id="CYHG01000002">
    <property type="protein sequence ID" value="CUB02978.1"/>
    <property type="molecule type" value="Genomic_DNA"/>
</dbReference>
<evidence type="ECO:0000313" key="14">
    <source>
        <dbReference type="EMBL" id="CUB02978.1"/>
    </source>
</evidence>
<feature type="transmembrane region" description="Helical" evidence="11">
    <location>
        <begin position="21"/>
        <end position="42"/>
    </location>
</feature>
<dbReference type="GO" id="GO:0005524">
    <property type="term" value="F:ATP binding"/>
    <property type="evidence" value="ECO:0007669"/>
    <property type="project" value="UniProtKB-KW"/>
</dbReference>
<dbReference type="GO" id="GO:0016887">
    <property type="term" value="F:ATP hydrolysis activity"/>
    <property type="evidence" value="ECO:0007669"/>
    <property type="project" value="InterPro"/>
</dbReference>
<keyword evidence="8 11" id="KW-1133">Transmembrane helix</keyword>
<dbReference type="GO" id="GO:0015421">
    <property type="term" value="F:ABC-type oligopeptide transporter activity"/>
    <property type="evidence" value="ECO:0007669"/>
    <property type="project" value="TreeGrafter"/>
</dbReference>
<feature type="transmembrane region" description="Helical" evidence="11">
    <location>
        <begin position="151"/>
        <end position="167"/>
    </location>
</feature>
<keyword evidence="3" id="KW-1003">Cell membrane</keyword>
<evidence type="ECO:0000259" key="13">
    <source>
        <dbReference type="PROSITE" id="PS50929"/>
    </source>
</evidence>
<dbReference type="PROSITE" id="PS50893">
    <property type="entry name" value="ABC_TRANSPORTER_2"/>
    <property type="match status" value="1"/>
</dbReference>
<evidence type="ECO:0000256" key="8">
    <source>
        <dbReference type="ARBA" id="ARBA00022989"/>
    </source>
</evidence>
<evidence type="ECO:0000256" key="10">
    <source>
        <dbReference type="ARBA" id="ARBA00023136"/>
    </source>
</evidence>
<evidence type="ECO:0000313" key="15">
    <source>
        <dbReference type="Proteomes" id="UP000182769"/>
    </source>
</evidence>
<dbReference type="PROSITE" id="PS50929">
    <property type="entry name" value="ABC_TM1F"/>
    <property type="match status" value="1"/>
</dbReference>
<evidence type="ECO:0000256" key="2">
    <source>
        <dbReference type="ARBA" id="ARBA00022448"/>
    </source>
</evidence>
<dbReference type="Pfam" id="PF00005">
    <property type="entry name" value="ABC_tran"/>
    <property type="match status" value="1"/>
</dbReference>
<dbReference type="InterPro" id="IPR011527">
    <property type="entry name" value="ABC1_TM_dom"/>
</dbReference>
<protein>
    <submittedName>
        <fullName evidence="14">Lipid A export permease/ATP-binding protein MsbA</fullName>
    </submittedName>
</protein>
<dbReference type="InterPro" id="IPR039421">
    <property type="entry name" value="Type_1_exporter"/>
</dbReference>
<dbReference type="OrthoDB" id="9806127at2"/>
<keyword evidence="7" id="KW-1278">Translocase</keyword>
<dbReference type="Gene3D" id="3.40.50.300">
    <property type="entry name" value="P-loop containing nucleotide triphosphate hydrolases"/>
    <property type="match status" value="1"/>
</dbReference>
<evidence type="ECO:0000256" key="1">
    <source>
        <dbReference type="ARBA" id="ARBA00004651"/>
    </source>
</evidence>
<evidence type="ECO:0000256" key="11">
    <source>
        <dbReference type="SAM" id="Phobius"/>
    </source>
</evidence>
<dbReference type="InterPro" id="IPR011917">
    <property type="entry name" value="ABC_transpr_lipidA"/>
</dbReference>
<keyword evidence="10 11" id="KW-0472">Membrane</keyword>
<sequence>MTTPDQQAPDGKSGVKIYLRLLGYIKAQWAVFLVSVLGYMLYGAMEPALAAQLKYIVDVVSTGAIEENRLLIPATILGIFLLRGIGTFFGSYFMAKIANKVVYDLRTTMFDKLVLLPTSYYSEMPSGRLLSKLTYDTEQVIGAVTSAVKTLLREGLTVIGLLGYMLYTNWKLSLLFLLIIPLIGYVVSYASKRFRKLSQRIQNAMGGVSDVASESIKGHEVVKIFGGFEYERDRFRQAAGDNKRSQLKMELTKALNIPVVQFLVAISLAMLIWLALDPTLSQHMSAGDFVAFIGAAGMLSKPARQLTDVNSILQKGIAAAQSIFEFLDMAEEADTGKKELKNAKGEIEWRNLSFQYPSSERLTLDNINLVLPAGKTLALVGRSGGGKSTLANLVPRLYDVTDGDLMIDGSDSREYGLKSLRSQIALVNQNVVLFNGSIRENIAYGYLRGAPEEDVIAAAKAANAWEFIEGLEHGLDTMVGENGVLLSGGQRQRIAIARAILKNAPILILDEATSALDSESERAIQQALDSLMKNRTTIAIAHRLSTIENADIIAVVDHGIIVEVGSHKELLAQNGAYAQLHQKQFNEE</sequence>
<dbReference type="AlphaFoldDB" id="A0A0K6IIQ0"/>
<evidence type="ECO:0000256" key="4">
    <source>
        <dbReference type="ARBA" id="ARBA00022692"/>
    </source>
</evidence>
<feature type="transmembrane region" description="Helical" evidence="11">
    <location>
        <begin position="173"/>
        <end position="191"/>
    </location>
</feature>
<dbReference type="FunFam" id="3.40.50.300:FF:000140">
    <property type="entry name" value="Lipid A export ATP-binding/permease protein MsbA"/>
    <property type="match status" value="1"/>
</dbReference>
<evidence type="ECO:0000256" key="3">
    <source>
        <dbReference type="ARBA" id="ARBA00022475"/>
    </source>
</evidence>
<dbReference type="Proteomes" id="UP000182769">
    <property type="component" value="Unassembled WGS sequence"/>
</dbReference>
<keyword evidence="4 11" id="KW-0812">Transmembrane</keyword>
<reference evidence="15" key="1">
    <citation type="submission" date="2015-08" db="EMBL/GenBank/DDBJ databases">
        <authorList>
            <person name="Varghese N."/>
        </authorList>
    </citation>
    <scope>NUCLEOTIDE SEQUENCE [LARGE SCALE GENOMIC DNA]</scope>
    <source>
        <strain evidence="15">JCM 18476</strain>
    </source>
</reference>
<dbReference type="NCBIfam" id="TIGR02203">
    <property type="entry name" value="MsbA_lipidA"/>
    <property type="match status" value="1"/>
</dbReference>
<dbReference type="SUPFAM" id="SSF52540">
    <property type="entry name" value="P-loop containing nucleoside triphosphate hydrolases"/>
    <property type="match status" value="1"/>
</dbReference>
<dbReference type="PROSITE" id="PS00211">
    <property type="entry name" value="ABC_TRANSPORTER_1"/>
    <property type="match status" value="1"/>
</dbReference>
<dbReference type="SUPFAM" id="SSF90123">
    <property type="entry name" value="ABC transporter transmembrane region"/>
    <property type="match status" value="1"/>
</dbReference>
<evidence type="ECO:0000256" key="9">
    <source>
        <dbReference type="ARBA" id="ARBA00023055"/>
    </source>
</evidence>
<evidence type="ECO:0000256" key="5">
    <source>
        <dbReference type="ARBA" id="ARBA00022741"/>
    </source>
</evidence>
<dbReference type="GO" id="GO:0034040">
    <property type="term" value="F:ATPase-coupled lipid transmembrane transporter activity"/>
    <property type="evidence" value="ECO:0007669"/>
    <property type="project" value="InterPro"/>
</dbReference>
<feature type="domain" description="ABC transmembrane type-1" evidence="13">
    <location>
        <begin position="33"/>
        <end position="315"/>
    </location>
</feature>
<dbReference type="InterPro" id="IPR036640">
    <property type="entry name" value="ABC1_TM_sf"/>
</dbReference>
<gene>
    <name evidence="14" type="ORF">Ga0061065_102316</name>
</gene>
<dbReference type="PANTHER" id="PTHR43394:SF1">
    <property type="entry name" value="ATP-BINDING CASSETTE SUB-FAMILY B MEMBER 10, MITOCHONDRIAL"/>
    <property type="match status" value="1"/>
</dbReference>
<organism evidence="14 15">
    <name type="scientific">Marinomonas fungiae</name>
    <dbReference type="NCBI Taxonomy" id="1137284"/>
    <lineage>
        <taxon>Bacteria</taxon>
        <taxon>Pseudomonadati</taxon>
        <taxon>Pseudomonadota</taxon>
        <taxon>Gammaproteobacteria</taxon>
        <taxon>Oceanospirillales</taxon>
        <taxon>Oceanospirillaceae</taxon>
        <taxon>Marinomonas</taxon>
    </lineage>
</organism>
<keyword evidence="5" id="KW-0547">Nucleotide-binding</keyword>
<feature type="transmembrane region" description="Helical" evidence="11">
    <location>
        <begin position="254"/>
        <end position="276"/>
    </location>
</feature>
<dbReference type="Pfam" id="PF00664">
    <property type="entry name" value="ABC_membrane"/>
    <property type="match status" value="1"/>
</dbReference>
<comment type="subcellular location">
    <subcellularLocation>
        <location evidence="1">Cell membrane</location>
        <topology evidence="1">Multi-pass membrane protein</topology>
    </subcellularLocation>
</comment>
<keyword evidence="9" id="KW-0445">Lipid transport</keyword>
<dbReference type="InterPro" id="IPR027417">
    <property type="entry name" value="P-loop_NTPase"/>
</dbReference>
<dbReference type="RefSeq" id="WP_055461942.1">
    <property type="nucleotide sequence ID" value="NZ_CYHG01000002.1"/>
</dbReference>
<dbReference type="Gene3D" id="1.20.1560.10">
    <property type="entry name" value="ABC transporter type 1, transmembrane domain"/>
    <property type="match status" value="1"/>
</dbReference>
<proteinExistence type="predicted"/>
<dbReference type="InterPro" id="IPR003439">
    <property type="entry name" value="ABC_transporter-like_ATP-bd"/>
</dbReference>
<feature type="transmembrane region" description="Helical" evidence="11">
    <location>
        <begin position="70"/>
        <end position="95"/>
    </location>
</feature>
<accession>A0A0K6IIQ0</accession>
<dbReference type="PANTHER" id="PTHR43394">
    <property type="entry name" value="ATP-DEPENDENT PERMEASE MDL1, MITOCHONDRIAL"/>
    <property type="match status" value="1"/>
</dbReference>
<dbReference type="STRING" id="1137284.GCA_001418205_00822"/>
<dbReference type="CDD" id="cd18552">
    <property type="entry name" value="ABC_6TM_MsbA_like"/>
    <property type="match status" value="1"/>
</dbReference>
<dbReference type="InterPro" id="IPR003593">
    <property type="entry name" value="AAA+_ATPase"/>
</dbReference>
<evidence type="ECO:0000256" key="6">
    <source>
        <dbReference type="ARBA" id="ARBA00022840"/>
    </source>
</evidence>
<name>A0A0K6IIQ0_9GAMM</name>
<keyword evidence="2" id="KW-0813">Transport</keyword>
<feature type="domain" description="ABC transporter" evidence="12">
    <location>
        <begin position="347"/>
        <end position="583"/>
    </location>
</feature>
<dbReference type="SMART" id="SM00382">
    <property type="entry name" value="AAA"/>
    <property type="match status" value="1"/>
</dbReference>
<dbReference type="InterPro" id="IPR017871">
    <property type="entry name" value="ABC_transporter-like_CS"/>
</dbReference>
<evidence type="ECO:0000256" key="7">
    <source>
        <dbReference type="ARBA" id="ARBA00022967"/>
    </source>
</evidence>